<gene>
    <name evidence="1" type="ORF">QO192_00260</name>
</gene>
<proteinExistence type="predicted"/>
<evidence type="ECO:0008006" key="3">
    <source>
        <dbReference type="Google" id="ProtNLM"/>
    </source>
</evidence>
<dbReference type="EMBL" id="JASMRN010000001">
    <property type="protein sequence ID" value="MEZ7513703.1"/>
    <property type="molecule type" value="Genomic_DNA"/>
</dbReference>
<dbReference type="RefSeq" id="WP_371567132.1">
    <property type="nucleotide sequence ID" value="NZ_JASMRN010000001.1"/>
</dbReference>
<comment type="caution">
    <text evidence="1">The sequence shown here is derived from an EMBL/GenBank/DDBJ whole genome shotgun (WGS) entry which is preliminary data.</text>
</comment>
<protein>
    <recommendedName>
        <fullName evidence="3">SatD family (SatD)</fullName>
    </recommendedName>
</protein>
<evidence type="ECO:0000313" key="2">
    <source>
        <dbReference type="Proteomes" id="UP001568894"/>
    </source>
</evidence>
<sequence length="203" mass="22916">MTSIITGDIINSRKQDSTDWIIGLKAIFNTVGASPQVWEIYRGDEFQIEIIDPSLSLHYALLIKSYLRSINLDARMAIGVGDKKYTAQSISESNGSAFVHSGALFETLKKQKINLAIATADNSINEELNLMLQLSLSFMDFWLIQSAEFTFISLKNPDLSQEEIGRLLEINQAAVSRRKSRAKFDLVLALDNYFRKKIKLHNV</sequence>
<accession>A0ABV4K7S9</accession>
<evidence type="ECO:0000313" key="1">
    <source>
        <dbReference type="EMBL" id="MEZ7513703.1"/>
    </source>
</evidence>
<name>A0ABV4K7S9_9FLAO</name>
<keyword evidence="2" id="KW-1185">Reference proteome</keyword>
<reference evidence="1 2" key="1">
    <citation type="submission" date="2023-05" db="EMBL/GenBank/DDBJ databases">
        <title>Adaptations of aquatic viruses from atmosphere-close ecosystems of the Central Arctic Ocean.</title>
        <authorList>
            <person name="Rahlff J."/>
            <person name="Holmfeldt K."/>
        </authorList>
    </citation>
    <scope>NUCLEOTIDE SEQUENCE [LARGE SCALE GENOMIC DNA]</scope>
    <source>
        <strain evidence="1 2">Arc14</strain>
    </source>
</reference>
<dbReference type="Proteomes" id="UP001568894">
    <property type="component" value="Unassembled WGS sequence"/>
</dbReference>
<organism evidence="1 2">
    <name type="scientific">Flavobacterium frigidarium</name>
    <dbReference type="NCBI Taxonomy" id="99286"/>
    <lineage>
        <taxon>Bacteria</taxon>
        <taxon>Pseudomonadati</taxon>
        <taxon>Bacteroidota</taxon>
        <taxon>Flavobacteriia</taxon>
        <taxon>Flavobacteriales</taxon>
        <taxon>Flavobacteriaceae</taxon>
        <taxon>Flavobacterium</taxon>
    </lineage>
</organism>